<comment type="similarity">
    <text evidence="1">Belongs to the glutamate:Na(+) symporter (ESS) (TC 2.A.27) family.</text>
</comment>
<sequence>MTFFTVHPFHSFNLAVVLLIAGKILTLNIDLLRRYSIPEPVAGGFLCIAVTGLLWALFDLKVSFEVGIRDFLLLVFFAGIGLKSDIRTLLAGGRPLVILLILATSFILLQNFAGMGLARLFGMEPKTGLMVGSVSLTGGVGTTLAWAPIFAEKLGITNALELGVAANTVGLIAACVIGGPIAALLIRRGGLKAENKRDLDIGVPNEGRAVRMDYFCILWSILALNVTVLIGLALHEAITAAGVTLPAFVSCLVAGIVLRNLLPLAPRRLVRRIWPGVDDALALISDLSLGLFLIMALMGLQVWELNGVLLFITAALVMQILLTVGFTIWVVFPAMGRDYEAAVISAGFGGITLGSTATAIANMTAVAQQHGAAHRAFVIVPLVCGFFIDIVNALIISALVG</sequence>
<gene>
    <name evidence="1" type="primary">gltS</name>
    <name evidence="3" type="ORF">IX56_05310</name>
</gene>
<keyword evidence="1" id="KW-1133">Transmembrane helix</keyword>
<dbReference type="GO" id="GO:0015501">
    <property type="term" value="F:glutamate:sodium symporter activity"/>
    <property type="evidence" value="ECO:0007669"/>
    <property type="project" value="UniProtKB-UniRule"/>
</dbReference>
<reference evidence="3 4" key="2">
    <citation type="submission" date="2014-10" db="EMBL/GenBank/DDBJ databases">
        <title>Paracoccus sanguinis sp. nov., isolated from clinical specimens of New York State patients.</title>
        <authorList>
            <person name="Mingle L.A."/>
            <person name="Cole J.A."/>
            <person name="Lapierre P."/>
            <person name="Musser K.A."/>
        </authorList>
    </citation>
    <scope>NUCLEOTIDE SEQUENCE [LARGE SCALE GENOMIC DNA]</scope>
    <source>
        <strain evidence="3 4">5503</strain>
    </source>
</reference>
<feature type="transmembrane region" description="Helical" evidence="1">
    <location>
        <begin position="41"/>
        <end position="58"/>
    </location>
</feature>
<dbReference type="HAMAP" id="MF_02062">
    <property type="entry name" value="GltS"/>
    <property type="match status" value="1"/>
</dbReference>
<dbReference type="Proteomes" id="UP000029858">
    <property type="component" value="Unassembled WGS sequence"/>
</dbReference>
<feature type="transmembrane region" description="Helical" evidence="1">
    <location>
        <begin position="70"/>
        <end position="90"/>
    </location>
</feature>
<comment type="caution">
    <text evidence="3">The sequence shown here is derived from an EMBL/GenBank/DDBJ whole genome shotgun (WGS) entry which is preliminary data.</text>
</comment>
<dbReference type="PANTHER" id="PTHR36178">
    <property type="entry name" value="SLR0625 PROTEIN"/>
    <property type="match status" value="1"/>
</dbReference>
<keyword evidence="1" id="KW-0812">Transmembrane</keyword>
<feature type="transmembrane region" description="Helical" evidence="1">
    <location>
        <begin position="309"/>
        <end position="332"/>
    </location>
</feature>
<feature type="transmembrane region" description="Helical" evidence="1">
    <location>
        <begin position="376"/>
        <end position="400"/>
    </location>
</feature>
<keyword evidence="1" id="KW-0472">Membrane</keyword>
<dbReference type="Pfam" id="PF03616">
    <property type="entry name" value="Glt_symporter"/>
    <property type="match status" value="1"/>
</dbReference>
<evidence type="ECO:0000313" key="4">
    <source>
        <dbReference type="Proteomes" id="UP000029858"/>
    </source>
</evidence>
<feature type="transmembrane region" description="Helical" evidence="1">
    <location>
        <begin position="96"/>
        <end position="117"/>
    </location>
</feature>
<keyword evidence="1" id="KW-0029">Amino-acid transport</keyword>
<dbReference type="RefSeq" id="WP_036707945.1">
    <property type="nucleotide sequence ID" value="NZ_CP051542.1"/>
</dbReference>
<feature type="transmembrane region" description="Helical" evidence="1">
    <location>
        <begin position="12"/>
        <end position="29"/>
    </location>
</feature>
<keyword evidence="1" id="KW-0406">Ion transport</keyword>
<proteinExistence type="inferred from homology"/>
<protein>
    <recommendedName>
        <fullName evidence="1 2">Sodium/glutamate symporter</fullName>
    </recommendedName>
</protein>
<dbReference type="NCBIfam" id="TIGR00210">
    <property type="entry name" value="gltS"/>
    <property type="match status" value="1"/>
</dbReference>
<feature type="transmembrane region" description="Helical" evidence="1">
    <location>
        <begin position="283"/>
        <end position="303"/>
    </location>
</feature>
<feature type="transmembrane region" description="Helical" evidence="1">
    <location>
        <begin position="339"/>
        <end position="364"/>
    </location>
</feature>
<reference evidence="3 4" key="1">
    <citation type="submission" date="2014-09" db="EMBL/GenBank/DDBJ databases">
        <authorList>
            <person name="McGinnis J.M."/>
            <person name="Wolfgang W.J."/>
        </authorList>
    </citation>
    <scope>NUCLEOTIDE SEQUENCE [LARGE SCALE GENOMIC DNA]</scope>
    <source>
        <strain evidence="3 4">5503</strain>
    </source>
</reference>
<keyword evidence="1" id="KW-0813">Transport</keyword>
<organism evidence="3 4">
    <name type="scientific">Paracoccus sanguinis</name>
    <dbReference type="NCBI Taxonomy" id="1545044"/>
    <lineage>
        <taxon>Bacteria</taxon>
        <taxon>Pseudomonadati</taxon>
        <taxon>Pseudomonadota</taxon>
        <taxon>Alphaproteobacteria</taxon>
        <taxon>Rhodobacterales</taxon>
        <taxon>Paracoccaceae</taxon>
        <taxon>Paracoccus</taxon>
    </lineage>
</organism>
<evidence type="ECO:0000256" key="2">
    <source>
        <dbReference type="NCBIfam" id="TIGR00210"/>
    </source>
</evidence>
<comment type="function">
    <text evidence="1">Catalyzes the sodium-dependent transport of glutamate.</text>
</comment>
<dbReference type="AlphaFoldDB" id="A0A099GJD0"/>
<accession>A0A099GJD0</accession>
<feature type="transmembrane region" description="Helical" evidence="1">
    <location>
        <begin position="240"/>
        <end position="262"/>
    </location>
</feature>
<keyword evidence="1" id="KW-0739">Sodium transport</keyword>
<feature type="transmembrane region" description="Helical" evidence="1">
    <location>
        <begin position="129"/>
        <end position="150"/>
    </location>
</feature>
<feature type="transmembrane region" description="Helical" evidence="1">
    <location>
        <begin position="214"/>
        <end position="234"/>
    </location>
</feature>
<dbReference type="GO" id="GO:0005886">
    <property type="term" value="C:plasma membrane"/>
    <property type="evidence" value="ECO:0007669"/>
    <property type="project" value="UniProtKB-SubCell"/>
</dbReference>
<dbReference type="GO" id="GO:0015813">
    <property type="term" value="P:L-glutamate transmembrane transport"/>
    <property type="evidence" value="ECO:0007669"/>
    <property type="project" value="UniProtKB-UniRule"/>
</dbReference>
<keyword evidence="1" id="KW-1003">Cell membrane</keyword>
<keyword evidence="1" id="KW-0915">Sodium</keyword>
<evidence type="ECO:0000313" key="3">
    <source>
        <dbReference type="EMBL" id="KGJ22925.1"/>
    </source>
</evidence>
<name>A0A099GJD0_9RHOB</name>
<evidence type="ECO:0000256" key="1">
    <source>
        <dbReference type="HAMAP-Rule" id="MF_02062"/>
    </source>
</evidence>
<keyword evidence="1" id="KW-0769">Symport</keyword>
<dbReference type="EMBL" id="JRKQ01000016">
    <property type="protein sequence ID" value="KGJ22925.1"/>
    <property type="molecule type" value="Genomic_DNA"/>
</dbReference>
<dbReference type="PANTHER" id="PTHR36178:SF1">
    <property type="entry name" value="SODIUM_GLUTAMATE SYMPORTER"/>
    <property type="match status" value="1"/>
</dbReference>
<keyword evidence="1" id="KW-0997">Cell inner membrane</keyword>
<feature type="transmembrane region" description="Helical" evidence="1">
    <location>
        <begin position="162"/>
        <end position="186"/>
    </location>
</feature>
<dbReference type="InterPro" id="IPR004445">
    <property type="entry name" value="GltS"/>
</dbReference>
<comment type="subcellular location">
    <subcellularLocation>
        <location evidence="1">Cell inner membrane</location>
        <topology evidence="1">Multi-pass membrane protein</topology>
    </subcellularLocation>
</comment>